<proteinExistence type="predicted"/>
<accession>A0A238KLY2</accession>
<dbReference type="EMBL" id="FXYD01000005">
    <property type="protein sequence ID" value="SMX43700.1"/>
    <property type="molecule type" value="Genomic_DNA"/>
</dbReference>
<gene>
    <name evidence="2" type="ORF">OCA8868_03022</name>
</gene>
<name>A0A238KLY2_9RHOB</name>
<evidence type="ECO:0000313" key="2">
    <source>
        <dbReference type="EMBL" id="SMX43700.1"/>
    </source>
</evidence>
<reference evidence="3" key="1">
    <citation type="submission" date="2017-05" db="EMBL/GenBank/DDBJ databases">
        <authorList>
            <person name="Rodrigo-Torres L."/>
            <person name="Arahal R. D."/>
            <person name="Lucena T."/>
        </authorList>
    </citation>
    <scope>NUCLEOTIDE SEQUENCE [LARGE SCALE GENOMIC DNA]</scope>
    <source>
        <strain evidence="3">CECT 8868</strain>
    </source>
</reference>
<feature type="transmembrane region" description="Helical" evidence="1">
    <location>
        <begin position="85"/>
        <end position="103"/>
    </location>
</feature>
<dbReference type="RefSeq" id="WP_093997374.1">
    <property type="nucleotide sequence ID" value="NZ_FXYD01000005.1"/>
</dbReference>
<feature type="transmembrane region" description="Helical" evidence="1">
    <location>
        <begin position="28"/>
        <end position="46"/>
    </location>
</feature>
<keyword evidence="1" id="KW-1133">Transmembrane helix</keyword>
<evidence type="ECO:0000313" key="3">
    <source>
        <dbReference type="Proteomes" id="UP000203464"/>
    </source>
</evidence>
<dbReference type="AlphaFoldDB" id="A0A238KLY2"/>
<sequence>MNGLGLGFVIMPCIGATIMAALLWDWRLVVAAAFGGLGIIALGEYLPEALRVISLPIVVGVVIGAVSLTPRLFTRPSIDIWSRMLWALVPTFVISFLFLLINTSGA</sequence>
<keyword evidence="1" id="KW-0812">Transmembrane</keyword>
<keyword evidence="1" id="KW-0472">Membrane</keyword>
<feature type="transmembrane region" description="Helical" evidence="1">
    <location>
        <begin position="6"/>
        <end position="23"/>
    </location>
</feature>
<feature type="transmembrane region" description="Helical" evidence="1">
    <location>
        <begin position="52"/>
        <end position="73"/>
    </location>
</feature>
<dbReference type="Proteomes" id="UP000203464">
    <property type="component" value="Unassembled WGS sequence"/>
</dbReference>
<organism evidence="2 3">
    <name type="scientific">Octadecabacter ascidiaceicola</name>
    <dbReference type="NCBI Taxonomy" id="1655543"/>
    <lineage>
        <taxon>Bacteria</taxon>
        <taxon>Pseudomonadati</taxon>
        <taxon>Pseudomonadota</taxon>
        <taxon>Alphaproteobacteria</taxon>
        <taxon>Rhodobacterales</taxon>
        <taxon>Roseobacteraceae</taxon>
        <taxon>Octadecabacter</taxon>
    </lineage>
</organism>
<evidence type="ECO:0000256" key="1">
    <source>
        <dbReference type="SAM" id="Phobius"/>
    </source>
</evidence>
<protein>
    <submittedName>
        <fullName evidence="2">Uncharacterized protein</fullName>
    </submittedName>
</protein>
<keyword evidence="3" id="KW-1185">Reference proteome</keyword>